<protein>
    <recommendedName>
        <fullName evidence="4 7">Signal peptidase I</fullName>
        <ecNumber evidence="4 7">3.4.21.89</ecNumber>
    </recommendedName>
</protein>
<keyword evidence="7" id="KW-0472">Membrane</keyword>
<keyword evidence="11" id="KW-1185">Reference proteome</keyword>
<evidence type="ECO:0000259" key="9">
    <source>
        <dbReference type="Pfam" id="PF10502"/>
    </source>
</evidence>
<feature type="domain" description="Peptidase S26" evidence="9">
    <location>
        <begin position="9"/>
        <end position="159"/>
    </location>
</feature>
<accession>A0ABV2J931</accession>
<comment type="catalytic activity">
    <reaction evidence="1 7">
        <text>Cleavage of hydrophobic, N-terminal signal or leader sequences from secreted and periplasmic proteins.</text>
        <dbReference type="EC" id="3.4.21.89"/>
    </reaction>
</comment>
<evidence type="ECO:0000256" key="7">
    <source>
        <dbReference type="RuleBase" id="RU003993"/>
    </source>
</evidence>
<comment type="subcellular location">
    <subcellularLocation>
        <location evidence="2">Cell membrane</location>
        <topology evidence="2">Single-pass type II membrane protein</topology>
    </subcellularLocation>
    <subcellularLocation>
        <location evidence="8">Membrane</location>
        <topology evidence="8">Single-pass type II membrane protein</topology>
    </subcellularLocation>
</comment>
<evidence type="ECO:0000256" key="5">
    <source>
        <dbReference type="ARBA" id="ARBA00022670"/>
    </source>
</evidence>
<evidence type="ECO:0000256" key="6">
    <source>
        <dbReference type="ARBA" id="ARBA00022801"/>
    </source>
</evidence>
<evidence type="ECO:0000256" key="1">
    <source>
        <dbReference type="ARBA" id="ARBA00000677"/>
    </source>
</evidence>
<sequence length="169" mass="19303">MKKNEGLSFLFTILIAVLIALFIRNFIFNIAVVNGQSMEPTLHEKDKLICLSYRRFTEINTGEIVVISPPNDNRNYIKRVVAKGGDTIEFKDGKVILNGEVLEENYTSSDTTHSDVEKFTLRPNEYFVMGDNRLPGKSTDSRYFGPIEKDRIKSVAYFRILPFSNKGKI</sequence>
<dbReference type="GO" id="GO:0009003">
    <property type="term" value="F:signal peptidase activity"/>
    <property type="evidence" value="ECO:0007669"/>
    <property type="project" value="UniProtKB-EC"/>
</dbReference>
<name>A0ABV2J931_9FIRM</name>
<proteinExistence type="inferred from homology"/>
<gene>
    <name evidence="10" type="ORF">ABID14_000900</name>
</gene>
<evidence type="ECO:0000256" key="4">
    <source>
        <dbReference type="ARBA" id="ARBA00013208"/>
    </source>
</evidence>
<dbReference type="EC" id="3.4.21.89" evidence="4 7"/>
<dbReference type="InterPro" id="IPR019533">
    <property type="entry name" value="Peptidase_S26"/>
</dbReference>
<dbReference type="InterPro" id="IPR000223">
    <property type="entry name" value="Pept_S26A_signal_pept_1"/>
</dbReference>
<keyword evidence="5 7" id="KW-0645">Protease</keyword>
<evidence type="ECO:0000256" key="3">
    <source>
        <dbReference type="ARBA" id="ARBA00009370"/>
    </source>
</evidence>
<feature type="transmembrane region" description="Helical" evidence="7">
    <location>
        <begin position="7"/>
        <end position="27"/>
    </location>
</feature>
<evidence type="ECO:0000313" key="11">
    <source>
        <dbReference type="Proteomes" id="UP001549162"/>
    </source>
</evidence>
<dbReference type="PROSITE" id="PS00501">
    <property type="entry name" value="SPASE_I_1"/>
    <property type="match status" value="1"/>
</dbReference>
<dbReference type="Proteomes" id="UP001549162">
    <property type="component" value="Unassembled WGS sequence"/>
</dbReference>
<dbReference type="RefSeq" id="WP_354367562.1">
    <property type="nucleotide sequence ID" value="NZ_JBEPMA010000004.1"/>
</dbReference>
<keyword evidence="7" id="KW-1133">Transmembrane helix</keyword>
<dbReference type="Gene3D" id="2.10.109.10">
    <property type="entry name" value="Umud Fragment, subunit A"/>
    <property type="match status" value="1"/>
</dbReference>
<dbReference type="EMBL" id="JBEPMA010000004">
    <property type="protein sequence ID" value="MET3617271.1"/>
    <property type="molecule type" value="Genomic_DNA"/>
</dbReference>
<dbReference type="PROSITE" id="PS00760">
    <property type="entry name" value="SPASE_I_2"/>
    <property type="match status" value="1"/>
</dbReference>
<dbReference type="PANTHER" id="PTHR43390">
    <property type="entry name" value="SIGNAL PEPTIDASE I"/>
    <property type="match status" value="1"/>
</dbReference>
<dbReference type="InterPro" id="IPR036286">
    <property type="entry name" value="LexA/Signal_pep-like_sf"/>
</dbReference>
<dbReference type="InterPro" id="IPR019756">
    <property type="entry name" value="Pept_S26A_signal_pept_1_Ser-AS"/>
</dbReference>
<dbReference type="PRINTS" id="PR00727">
    <property type="entry name" value="LEADERPTASE"/>
</dbReference>
<comment type="caution">
    <text evidence="10">The sequence shown here is derived from an EMBL/GenBank/DDBJ whole genome shotgun (WGS) entry which is preliminary data.</text>
</comment>
<dbReference type="CDD" id="cd06530">
    <property type="entry name" value="S26_SPase_I"/>
    <property type="match status" value="1"/>
</dbReference>
<organism evidence="10 11">
    <name type="scientific">Peptoniphilus olsenii</name>
    <dbReference type="NCBI Taxonomy" id="411570"/>
    <lineage>
        <taxon>Bacteria</taxon>
        <taxon>Bacillati</taxon>
        <taxon>Bacillota</taxon>
        <taxon>Tissierellia</taxon>
        <taxon>Tissierellales</taxon>
        <taxon>Peptoniphilaceae</taxon>
        <taxon>Peptoniphilus</taxon>
    </lineage>
</organism>
<keyword evidence="6 7" id="KW-0378">Hydrolase</keyword>
<dbReference type="NCBIfam" id="TIGR02227">
    <property type="entry name" value="sigpep_I_bact"/>
    <property type="match status" value="1"/>
</dbReference>
<reference evidence="10 11" key="1">
    <citation type="submission" date="2024-06" db="EMBL/GenBank/DDBJ databases">
        <title>Genomic Encyclopedia of Type Strains, Phase IV (KMG-IV): sequencing the most valuable type-strain genomes for metagenomic binning, comparative biology and taxonomic classification.</title>
        <authorList>
            <person name="Goeker M."/>
        </authorList>
    </citation>
    <scope>NUCLEOTIDE SEQUENCE [LARGE SCALE GENOMIC DNA]</scope>
    <source>
        <strain evidence="10 11">DSM 21460</strain>
    </source>
</reference>
<evidence type="ECO:0000256" key="8">
    <source>
        <dbReference type="RuleBase" id="RU362042"/>
    </source>
</evidence>
<comment type="similarity">
    <text evidence="3 8">Belongs to the peptidase S26 family.</text>
</comment>
<evidence type="ECO:0000256" key="2">
    <source>
        <dbReference type="ARBA" id="ARBA00004401"/>
    </source>
</evidence>
<dbReference type="InterPro" id="IPR019757">
    <property type="entry name" value="Pept_S26A_signal_pept_1_Lys-AS"/>
</dbReference>
<keyword evidence="7" id="KW-0812">Transmembrane</keyword>
<dbReference type="Pfam" id="PF10502">
    <property type="entry name" value="Peptidase_S26"/>
    <property type="match status" value="1"/>
</dbReference>
<dbReference type="SUPFAM" id="SSF51306">
    <property type="entry name" value="LexA/Signal peptidase"/>
    <property type="match status" value="1"/>
</dbReference>
<dbReference type="PANTHER" id="PTHR43390:SF1">
    <property type="entry name" value="CHLOROPLAST PROCESSING PEPTIDASE"/>
    <property type="match status" value="1"/>
</dbReference>
<evidence type="ECO:0000313" key="10">
    <source>
        <dbReference type="EMBL" id="MET3617271.1"/>
    </source>
</evidence>